<dbReference type="EMBL" id="JWZT01005152">
    <property type="protein sequence ID" value="KII62004.1"/>
    <property type="molecule type" value="Genomic_DNA"/>
</dbReference>
<name>A0A0C2MCF0_THEKT</name>
<dbReference type="AlphaFoldDB" id="A0A0C2MCF0"/>
<gene>
    <name evidence="1" type="ORF">RF11_15463</name>
</gene>
<proteinExistence type="predicted"/>
<evidence type="ECO:0000313" key="2">
    <source>
        <dbReference type="Proteomes" id="UP000031668"/>
    </source>
</evidence>
<keyword evidence="2" id="KW-1185">Reference proteome</keyword>
<accession>A0A0C2MCF0</accession>
<dbReference type="Proteomes" id="UP000031668">
    <property type="component" value="Unassembled WGS sequence"/>
</dbReference>
<protein>
    <submittedName>
        <fullName evidence="1">Uncharacterized protein</fullName>
    </submittedName>
</protein>
<comment type="caution">
    <text evidence="1">The sequence shown here is derived from an EMBL/GenBank/DDBJ whole genome shotgun (WGS) entry which is preliminary data.</text>
</comment>
<sequence>MNFQSNEALATLTESYVNALGMIQFPLSSRGECNHSISFCGTNEKLTSDTQARPTNLCNTRNSRSASSSLGSSFDGNDMNASTKSFTSALKIMMGYMQSLLAIGQQVGALDNDWDDLGLMGLFETISECYDFYFE</sequence>
<organism evidence="1 2">
    <name type="scientific">Thelohanellus kitauei</name>
    <name type="common">Myxosporean</name>
    <dbReference type="NCBI Taxonomy" id="669202"/>
    <lineage>
        <taxon>Eukaryota</taxon>
        <taxon>Metazoa</taxon>
        <taxon>Cnidaria</taxon>
        <taxon>Myxozoa</taxon>
        <taxon>Myxosporea</taxon>
        <taxon>Bivalvulida</taxon>
        <taxon>Platysporina</taxon>
        <taxon>Myxobolidae</taxon>
        <taxon>Thelohanellus</taxon>
    </lineage>
</organism>
<evidence type="ECO:0000313" key="1">
    <source>
        <dbReference type="EMBL" id="KII62004.1"/>
    </source>
</evidence>
<reference evidence="1 2" key="1">
    <citation type="journal article" date="2014" name="Genome Biol. Evol.">
        <title>The genome of the myxosporean Thelohanellus kitauei shows adaptations to nutrient acquisition within its fish host.</title>
        <authorList>
            <person name="Yang Y."/>
            <person name="Xiong J."/>
            <person name="Zhou Z."/>
            <person name="Huo F."/>
            <person name="Miao W."/>
            <person name="Ran C."/>
            <person name="Liu Y."/>
            <person name="Zhang J."/>
            <person name="Feng J."/>
            <person name="Wang M."/>
            <person name="Wang M."/>
            <person name="Wang L."/>
            <person name="Yao B."/>
        </authorList>
    </citation>
    <scope>NUCLEOTIDE SEQUENCE [LARGE SCALE GENOMIC DNA]</scope>
    <source>
        <strain evidence="1">Wuqing</strain>
    </source>
</reference>